<evidence type="ECO:0000313" key="4">
    <source>
        <dbReference type="EMBL" id="MEQ2520498.1"/>
    </source>
</evidence>
<accession>A0ABV1GG41</accession>
<reference evidence="4 5" key="1">
    <citation type="submission" date="2024-03" db="EMBL/GenBank/DDBJ databases">
        <title>Human intestinal bacterial collection.</title>
        <authorList>
            <person name="Pauvert C."/>
            <person name="Hitch T.C.A."/>
            <person name="Clavel T."/>
        </authorList>
    </citation>
    <scope>NUCLEOTIDE SEQUENCE [LARGE SCALE GENOMIC DNA]</scope>
    <source>
        <strain evidence="4 5">CLA-JM-H11</strain>
    </source>
</reference>
<gene>
    <name evidence="4" type="ORF">WMO24_08650</name>
</gene>
<dbReference type="InterPro" id="IPR011604">
    <property type="entry name" value="PDDEXK-like_dom_sf"/>
</dbReference>
<keyword evidence="1" id="KW-0378">Hydrolase</keyword>
<feature type="coiled-coil region" evidence="2">
    <location>
        <begin position="255"/>
        <end position="289"/>
    </location>
</feature>
<name>A0ABV1GG41_9FIRM</name>
<keyword evidence="2" id="KW-0175">Coiled coil</keyword>
<evidence type="ECO:0000256" key="1">
    <source>
        <dbReference type="ARBA" id="ARBA00022801"/>
    </source>
</evidence>
<dbReference type="InterPro" id="IPR017482">
    <property type="entry name" value="Lambda-type_endonuclease"/>
</dbReference>
<protein>
    <submittedName>
        <fullName evidence="4">YqaJ viral recombinase family protein</fullName>
    </submittedName>
</protein>
<dbReference type="Proteomes" id="UP001477672">
    <property type="component" value="Unassembled WGS sequence"/>
</dbReference>
<comment type="caution">
    <text evidence="4">The sequence shown here is derived from an EMBL/GenBank/DDBJ whole genome shotgun (WGS) entry which is preliminary data.</text>
</comment>
<dbReference type="InterPro" id="IPR011335">
    <property type="entry name" value="Restrct_endonuc-II-like"/>
</dbReference>
<dbReference type="EMBL" id="JBBMFA010000090">
    <property type="protein sequence ID" value="MEQ2520498.1"/>
    <property type="molecule type" value="Genomic_DNA"/>
</dbReference>
<evidence type="ECO:0000313" key="5">
    <source>
        <dbReference type="Proteomes" id="UP001477672"/>
    </source>
</evidence>
<feature type="domain" description="YqaJ viral recombinase" evidence="3">
    <location>
        <begin position="18"/>
        <end position="160"/>
    </location>
</feature>
<dbReference type="SUPFAM" id="SSF52980">
    <property type="entry name" value="Restriction endonuclease-like"/>
    <property type="match status" value="1"/>
</dbReference>
<organism evidence="4 5">
    <name type="scientific">Ruthenibacterium intestinale</name>
    <dbReference type="NCBI Taxonomy" id="3133163"/>
    <lineage>
        <taxon>Bacteria</taxon>
        <taxon>Bacillati</taxon>
        <taxon>Bacillota</taxon>
        <taxon>Clostridia</taxon>
        <taxon>Eubacteriales</taxon>
        <taxon>Oscillospiraceae</taxon>
        <taxon>Ruthenibacterium</taxon>
    </lineage>
</organism>
<keyword evidence="5" id="KW-1185">Reference proteome</keyword>
<dbReference type="NCBIfam" id="TIGR03033">
    <property type="entry name" value="phage_rel_nuc"/>
    <property type="match status" value="1"/>
</dbReference>
<evidence type="ECO:0000259" key="3">
    <source>
        <dbReference type="Pfam" id="PF09588"/>
    </source>
</evidence>
<evidence type="ECO:0000256" key="2">
    <source>
        <dbReference type="SAM" id="Coils"/>
    </source>
</evidence>
<dbReference type="InterPro" id="IPR019080">
    <property type="entry name" value="YqaJ_viral_recombinase"/>
</dbReference>
<sequence>MSRAIPLIDCAGMSNERWLECRAHGPKGDIPYTVGGSDVATIFGLSPWTTPLELWLIKKGRMKTPQKSNPDQLMMGHLLEPIAAYWYAQKTGNTVYDDTCLYQHADHPYALANMDRRFTRAVDGAPGILECKSCTYHKAEDWADGAIPGYYELQLRFYMSFDPVTYGAFSCLWGNNPATDLAIPEIERDTVKEDIIFEKLDRWIWSLEHDKPPKMDEVAKPKLALEALAKIYGASQAGLPTIEFPAKFEHPLRRIALLQGKVAECKAEIDTYEKEIEAHSVRIAEIMKEHEHGILNTTTDKLLIDFITRTTRRPDSAKLKEKYPAAYADVLKTTQSRKVKVRVEPV</sequence>
<proteinExistence type="predicted"/>
<dbReference type="RefSeq" id="WP_317322179.1">
    <property type="nucleotide sequence ID" value="NZ_JBBMFA010000090.1"/>
</dbReference>
<dbReference type="Gene3D" id="3.90.320.10">
    <property type="match status" value="1"/>
</dbReference>
<dbReference type="Pfam" id="PF09588">
    <property type="entry name" value="YqaJ"/>
    <property type="match status" value="1"/>
</dbReference>